<dbReference type="Gene3D" id="3.40.1650.10">
    <property type="entry name" value="RbsD-like domain"/>
    <property type="match status" value="1"/>
</dbReference>
<proteinExistence type="predicted"/>
<feature type="chain" id="PRO_5047080102" description="Lipoprotein" evidence="2">
    <location>
        <begin position="23"/>
        <end position="276"/>
    </location>
</feature>
<evidence type="ECO:0008006" key="5">
    <source>
        <dbReference type="Google" id="ProtNLM"/>
    </source>
</evidence>
<accession>A0ABM7ZJJ8</accession>
<feature type="compositionally biased region" description="Low complexity" evidence="1">
    <location>
        <begin position="237"/>
        <end position="256"/>
    </location>
</feature>
<protein>
    <recommendedName>
        <fullName evidence="5">Lipoprotein</fullName>
    </recommendedName>
</protein>
<evidence type="ECO:0000313" key="4">
    <source>
        <dbReference type="Proteomes" id="UP001062263"/>
    </source>
</evidence>
<dbReference type="InterPro" id="IPR023750">
    <property type="entry name" value="RbsD-like_sf"/>
</dbReference>
<gene>
    <name evidence="3" type="ORF">Abiwalacus_25180</name>
</gene>
<feature type="signal peptide" evidence="2">
    <location>
        <begin position="1"/>
        <end position="22"/>
    </location>
</feature>
<dbReference type="EMBL" id="AP025943">
    <property type="protein sequence ID" value="BDL44944.1"/>
    <property type="molecule type" value="Genomic_DNA"/>
</dbReference>
<sequence length="276" mass="29810">MIRFASILSVCFISLLGSCQNANPAEQEWKDQLYKNLALVGARNWIVIAEASFPAYTGPGIKTMVSDKKSDEVLLEVLDILEEEAHVLPRIMISSELRSVTEDYAPGIKRYRNNINKMLPGRQHFELMSRTINSLIEDASKQFNVLVIKTKTALPYSNIYIELDSGYWNSESETALRKKLEARDAANRRQAGDTVLDVPLAPVPVPNPATAPVQPSSEAPPPAVPAASPADKLPVLPKDGGQPAPAAPPAGDKAPGIAPPPIKDPLGGKSAIARFS</sequence>
<dbReference type="PROSITE" id="PS51257">
    <property type="entry name" value="PROKAR_LIPOPROTEIN"/>
    <property type="match status" value="1"/>
</dbReference>
<evidence type="ECO:0000256" key="2">
    <source>
        <dbReference type="SAM" id="SignalP"/>
    </source>
</evidence>
<dbReference type="RefSeq" id="WP_215435042.1">
    <property type="nucleotide sequence ID" value="NZ_AP025943.1"/>
</dbReference>
<keyword evidence="4" id="KW-1185">Reference proteome</keyword>
<evidence type="ECO:0000313" key="3">
    <source>
        <dbReference type="EMBL" id="BDL44944.1"/>
    </source>
</evidence>
<organism evidence="3 4">
    <name type="scientific">Akkermansia biwaensis</name>
    <dbReference type="NCBI Taxonomy" id="2946555"/>
    <lineage>
        <taxon>Bacteria</taxon>
        <taxon>Pseudomonadati</taxon>
        <taxon>Verrucomicrobiota</taxon>
        <taxon>Verrucomicrobiia</taxon>
        <taxon>Verrucomicrobiales</taxon>
        <taxon>Akkermansiaceae</taxon>
        <taxon>Akkermansia</taxon>
    </lineage>
</organism>
<reference evidence="3" key="1">
    <citation type="submission" date="2022-06" db="EMBL/GenBank/DDBJ databases">
        <title>Akkermansia biwalacus sp. nov., an anaerobic mucin-degrading bacterium isolated from human intestine.</title>
        <authorList>
            <person name="Kobayashi Y."/>
            <person name="Inoue S."/>
            <person name="Kawahara T."/>
            <person name="Kohda N."/>
        </authorList>
    </citation>
    <scope>NUCLEOTIDE SEQUENCE</scope>
    <source>
        <strain evidence="3">WON2089</strain>
    </source>
</reference>
<keyword evidence="2" id="KW-0732">Signal</keyword>
<name>A0ABM7ZJJ8_9BACT</name>
<evidence type="ECO:0000256" key="1">
    <source>
        <dbReference type="SAM" id="MobiDB-lite"/>
    </source>
</evidence>
<feature type="region of interest" description="Disordered" evidence="1">
    <location>
        <begin position="188"/>
        <end position="276"/>
    </location>
</feature>
<dbReference type="Proteomes" id="UP001062263">
    <property type="component" value="Chromosome"/>
</dbReference>